<dbReference type="AlphaFoldDB" id="A0AAV7LLV7"/>
<feature type="compositionally biased region" description="Polar residues" evidence="1">
    <location>
        <begin position="37"/>
        <end position="49"/>
    </location>
</feature>
<feature type="region of interest" description="Disordered" evidence="1">
    <location>
        <begin position="36"/>
        <end position="66"/>
    </location>
</feature>
<sequence length="105" mass="11368">MPEASSPSIAPRSETRGGAHRMFLRGTGRSFEITLPSPITSGEYQSQPALVSEGGGPLGPAGRPAPRAHRRAFFLPQHETHFTAITWRHYQSQPDLVPEGDHALG</sequence>
<dbReference type="Proteomes" id="UP001066276">
    <property type="component" value="Chromosome 11"/>
</dbReference>
<protein>
    <submittedName>
        <fullName evidence="2">Uncharacterized protein</fullName>
    </submittedName>
</protein>
<name>A0AAV7LLV7_PLEWA</name>
<accession>A0AAV7LLV7</accession>
<evidence type="ECO:0000256" key="1">
    <source>
        <dbReference type="SAM" id="MobiDB-lite"/>
    </source>
</evidence>
<evidence type="ECO:0000313" key="2">
    <source>
        <dbReference type="EMBL" id="KAJ1091474.1"/>
    </source>
</evidence>
<keyword evidence="3" id="KW-1185">Reference proteome</keyword>
<reference evidence="2" key="1">
    <citation type="journal article" date="2022" name="bioRxiv">
        <title>Sequencing and chromosome-scale assembly of the giantPleurodeles waltlgenome.</title>
        <authorList>
            <person name="Brown T."/>
            <person name="Elewa A."/>
            <person name="Iarovenko S."/>
            <person name="Subramanian E."/>
            <person name="Araus A.J."/>
            <person name="Petzold A."/>
            <person name="Susuki M."/>
            <person name="Suzuki K.-i.T."/>
            <person name="Hayashi T."/>
            <person name="Toyoda A."/>
            <person name="Oliveira C."/>
            <person name="Osipova E."/>
            <person name="Leigh N.D."/>
            <person name="Simon A."/>
            <person name="Yun M.H."/>
        </authorList>
    </citation>
    <scope>NUCLEOTIDE SEQUENCE</scope>
    <source>
        <strain evidence="2">20211129_DDA</strain>
        <tissue evidence="2">Liver</tissue>
    </source>
</reference>
<dbReference type="EMBL" id="JANPWB010000015">
    <property type="protein sequence ID" value="KAJ1091474.1"/>
    <property type="molecule type" value="Genomic_DNA"/>
</dbReference>
<proteinExistence type="predicted"/>
<organism evidence="2 3">
    <name type="scientific">Pleurodeles waltl</name>
    <name type="common">Iberian ribbed newt</name>
    <dbReference type="NCBI Taxonomy" id="8319"/>
    <lineage>
        <taxon>Eukaryota</taxon>
        <taxon>Metazoa</taxon>
        <taxon>Chordata</taxon>
        <taxon>Craniata</taxon>
        <taxon>Vertebrata</taxon>
        <taxon>Euteleostomi</taxon>
        <taxon>Amphibia</taxon>
        <taxon>Batrachia</taxon>
        <taxon>Caudata</taxon>
        <taxon>Salamandroidea</taxon>
        <taxon>Salamandridae</taxon>
        <taxon>Pleurodelinae</taxon>
        <taxon>Pleurodeles</taxon>
    </lineage>
</organism>
<evidence type="ECO:0000313" key="3">
    <source>
        <dbReference type="Proteomes" id="UP001066276"/>
    </source>
</evidence>
<feature type="region of interest" description="Disordered" evidence="1">
    <location>
        <begin position="1"/>
        <end position="21"/>
    </location>
</feature>
<comment type="caution">
    <text evidence="2">The sequence shown here is derived from an EMBL/GenBank/DDBJ whole genome shotgun (WGS) entry which is preliminary data.</text>
</comment>
<gene>
    <name evidence="2" type="ORF">NDU88_004598</name>
</gene>